<dbReference type="GO" id="GO:0022857">
    <property type="term" value="F:transmembrane transporter activity"/>
    <property type="evidence" value="ECO:0007669"/>
    <property type="project" value="TreeGrafter"/>
</dbReference>
<dbReference type="GO" id="GO:0005886">
    <property type="term" value="C:plasma membrane"/>
    <property type="evidence" value="ECO:0007669"/>
    <property type="project" value="UniProtKB-SubCell"/>
</dbReference>
<dbReference type="EMBL" id="QYYH01000052">
    <property type="protein sequence ID" value="RJY16290.1"/>
    <property type="molecule type" value="Genomic_DNA"/>
</dbReference>
<dbReference type="Proteomes" id="UP000273022">
    <property type="component" value="Unassembled WGS sequence"/>
</dbReference>
<dbReference type="InterPro" id="IPR050250">
    <property type="entry name" value="Macrolide_Exporter_MacB"/>
</dbReference>
<evidence type="ECO:0000259" key="9">
    <source>
        <dbReference type="Pfam" id="PF12704"/>
    </source>
</evidence>
<evidence type="ECO:0000313" key="10">
    <source>
        <dbReference type="EMBL" id="RJY16290.1"/>
    </source>
</evidence>
<keyword evidence="3 7" id="KW-0812">Transmembrane</keyword>
<evidence type="ECO:0000256" key="4">
    <source>
        <dbReference type="ARBA" id="ARBA00022989"/>
    </source>
</evidence>
<feature type="transmembrane region" description="Helical" evidence="7">
    <location>
        <begin position="28"/>
        <end position="50"/>
    </location>
</feature>
<dbReference type="OrthoDB" id="9770036at2"/>
<keyword evidence="4 7" id="KW-1133">Transmembrane helix</keyword>
<dbReference type="RefSeq" id="WP_121853476.1">
    <property type="nucleotide sequence ID" value="NZ_CP037952.1"/>
</dbReference>
<dbReference type="InterPro" id="IPR025857">
    <property type="entry name" value="MacB_PCD"/>
</dbReference>
<dbReference type="PANTHER" id="PTHR30572:SF4">
    <property type="entry name" value="ABC TRANSPORTER PERMEASE YTRF"/>
    <property type="match status" value="1"/>
</dbReference>
<name>A0A3A6TWT7_9GAMM</name>
<evidence type="ECO:0000256" key="7">
    <source>
        <dbReference type="SAM" id="Phobius"/>
    </source>
</evidence>
<evidence type="ECO:0000256" key="6">
    <source>
        <dbReference type="ARBA" id="ARBA00038076"/>
    </source>
</evidence>
<evidence type="ECO:0000256" key="5">
    <source>
        <dbReference type="ARBA" id="ARBA00023136"/>
    </source>
</evidence>
<dbReference type="Pfam" id="PF12704">
    <property type="entry name" value="MacB_PCD"/>
    <property type="match status" value="1"/>
</dbReference>
<protein>
    <submittedName>
        <fullName evidence="10">FtsX-like permease family protein</fullName>
    </submittedName>
</protein>
<evidence type="ECO:0000256" key="2">
    <source>
        <dbReference type="ARBA" id="ARBA00022475"/>
    </source>
</evidence>
<evidence type="ECO:0000256" key="3">
    <source>
        <dbReference type="ARBA" id="ARBA00022692"/>
    </source>
</evidence>
<keyword evidence="11" id="KW-1185">Reference proteome</keyword>
<reference evidence="10 11" key="1">
    <citation type="submission" date="2018-09" db="EMBL/GenBank/DDBJ databases">
        <title>Phylogeny of the Shewanellaceae, and recommendation for two new genera, Pseudoshewanella and Parashewanella.</title>
        <authorList>
            <person name="Wang G."/>
        </authorList>
    </citation>
    <scope>NUCLEOTIDE SEQUENCE [LARGE SCALE GENOMIC DNA]</scope>
    <source>
        <strain evidence="10 11">KCTC 22492</strain>
    </source>
</reference>
<gene>
    <name evidence="10" type="ORF">D5R81_09865</name>
</gene>
<organism evidence="10 11">
    <name type="scientific">Parashewanella spongiae</name>
    <dbReference type="NCBI Taxonomy" id="342950"/>
    <lineage>
        <taxon>Bacteria</taxon>
        <taxon>Pseudomonadati</taxon>
        <taxon>Pseudomonadota</taxon>
        <taxon>Gammaproteobacteria</taxon>
        <taxon>Alteromonadales</taxon>
        <taxon>Shewanellaceae</taxon>
        <taxon>Parashewanella</taxon>
    </lineage>
</organism>
<evidence type="ECO:0000259" key="8">
    <source>
        <dbReference type="Pfam" id="PF02687"/>
    </source>
</evidence>
<proteinExistence type="inferred from homology"/>
<feature type="transmembrane region" description="Helical" evidence="7">
    <location>
        <begin position="374"/>
        <end position="396"/>
    </location>
</feature>
<comment type="similarity">
    <text evidence="6">Belongs to the ABC-4 integral membrane protein family.</text>
</comment>
<feature type="transmembrane region" description="Helical" evidence="7">
    <location>
        <begin position="331"/>
        <end position="354"/>
    </location>
</feature>
<dbReference type="AlphaFoldDB" id="A0A3A6TWT7"/>
<keyword evidence="5 7" id="KW-0472">Membrane</keyword>
<feature type="domain" description="MacB-like periplasmic core" evidence="9">
    <location>
        <begin position="26"/>
        <end position="250"/>
    </location>
</feature>
<accession>A0A3A6TWT7</accession>
<keyword evidence="2" id="KW-1003">Cell membrane</keyword>
<dbReference type="Pfam" id="PF02687">
    <property type="entry name" value="FtsX"/>
    <property type="match status" value="1"/>
</dbReference>
<dbReference type="InterPro" id="IPR003838">
    <property type="entry name" value="ABC3_permease_C"/>
</dbReference>
<evidence type="ECO:0000313" key="11">
    <source>
        <dbReference type="Proteomes" id="UP000273022"/>
    </source>
</evidence>
<evidence type="ECO:0000256" key="1">
    <source>
        <dbReference type="ARBA" id="ARBA00004651"/>
    </source>
</evidence>
<dbReference type="PANTHER" id="PTHR30572">
    <property type="entry name" value="MEMBRANE COMPONENT OF TRANSPORTER-RELATED"/>
    <property type="match status" value="1"/>
</dbReference>
<sequence>MFKSAIAVMEGTKAALTAIKVNAMRSALTCLGIIIGVAAVITVVAVMQGFTKQINDQFSDLSPDVTTIKPYTSIQQEMVGKRGRLTYSDFLLLKNKIDQAETMTAIMVSRRFSGGAEYRSYTHSSRIMGTQEEYQKVYKTYPEKGRFIRKIDDDKRRRVAFIGPSIIEKLHLPENPVGEYIKLGGEWFHIIGVAEAQGSLFGFDQDDYINIPISTMNILEGGDSRSNYLEISYRLKPDADVEQTKAIMTRILRQKHKLSAESGDDFEFETAEKARENFDKFTNSATAITAGIVGISLVVGGIGVMNIMLVSVTERTRVIGTLKALGATPGFIMLQFLVEAVVLSLFGGMIGLAIGYGLSSFISVIAPNMPDAHIPGWAVMLSFGFTSAIGIIFGLAPAIKAARLNPIDALRYE</sequence>
<feature type="transmembrane region" description="Helical" evidence="7">
    <location>
        <begin position="287"/>
        <end position="310"/>
    </location>
</feature>
<comment type="caution">
    <text evidence="10">The sequence shown here is derived from an EMBL/GenBank/DDBJ whole genome shotgun (WGS) entry which is preliminary data.</text>
</comment>
<feature type="domain" description="ABC3 transporter permease C-terminal" evidence="8">
    <location>
        <begin position="292"/>
        <end position="406"/>
    </location>
</feature>
<comment type="subcellular location">
    <subcellularLocation>
        <location evidence="1">Cell membrane</location>
        <topology evidence="1">Multi-pass membrane protein</topology>
    </subcellularLocation>
</comment>